<dbReference type="EMBL" id="JAEMHM010000002">
    <property type="protein sequence ID" value="MBJ6723533.1"/>
    <property type="molecule type" value="Genomic_DNA"/>
</dbReference>
<evidence type="ECO:0000256" key="4">
    <source>
        <dbReference type="ARBA" id="ARBA00044517"/>
    </source>
</evidence>
<comment type="similarity">
    <text evidence="1">Belongs to the glycosyltransferase group 1 family. Glycosyltransferase 4 subfamily.</text>
</comment>
<dbReference type="EC" id="2.4.1.110" evidence="4"/>
<dbReference type="PANTHER" id="PTHR13615:SF3">
    <property type="entry name" value="GLYCOSYLTRANSFERASE-LIKE DOMAIN-CONTAINING PROTEIN 1"/>
    <property type="match status" value="1"/>
</dbReference>
<evidence type="ECO:0000256" key="5">
    <source>
        <dbReference type="ARBA" id="ARBA00044539"/>
    </source>
</evidence>
<dbReference type="Gene3D" id="3.40.50.2000">
    <property type="entry name" value="Glycogen Phosphorylase B"/>
    <property type="match status" value="2"/>
</dbReference>
<proteinExistence type="inferred from homology"/>
<keyword evidence="2" id="KW-0328">Glycosyltransferase</keyword>
<evidence type="ECO:0000313" key="8">
    <source>
        <dbReference type="EMBL" id="MBJ6723533.1"/>
    </source>
</evidence>
<name>A0A8J7JAS6_9BACT</name>
<dbReference type="AlphaFoldDB" id="A0A8J7JAS6"/>
<dbReference type="Proteomes" id="UP000636888">
    <property type="component" value="Unassembled WGS sequence"/>
</dbReference>
<evidence type="ECO:0000256" key="6">
    <source>
        <dbReference type="ARBA" id="ARBA00048439"/>
    </source>
</evidence>
<accession>A0A8J7JAS6</accession>
<protein>
    <recommendedName>
        <fullName evidence="5">tRNA-queuosine alpha-mannosyltransferase</fullName>
        <ecNumber evidence="4">2.4.1.110</ecNumber>
    </recommendedName>
</protein>
<gene>
    <name evidence="8" type="ORF">JFN93_02315</name>
</gene>
<dbReference type="InterPro" id="IPR022701">
    <property type="entry name" value="QTMAN_N"/>
</dbReference>
<dbReference type="PANTHER" id="PTHR13615">
    <property type="entry name" value="GLYCOSYLTRANSFERASE-LIKE 1"/>
    <property type="match status" value="1"/>
</dbReference>
<keyword evidence="3" id="KW-0808">Transferase</keyword>
<organism evidence="8 9">
    <name type="scientific">Geomesophilobacter sediminis</name>
    <dbReference type="NCBI Taxonomy" id="2798584"/>
    <lineage>
        <taxon>Bacteria</taxon>
        <taxon>Pseudomonadati</taxon>
        <taxon>Thermodesulfobacteriota</taxon>
        <taxon>Desulfuromonadia</taxon>
        <taxon>Geobacterales</taxon>
        <taxon>Geobacteraceae</taxon>
        <taxon>Geomesophilobacter</taxon>
    </lineage>
</organism>
<feature type="domain" description="tRNA-queuosine alpha-mannosyltransferase N-terminal" evidence="7">
    <location>
        <begin position="2"/>
        <end position="175"/>
    </location>
</feature>
<evidence type="ECO:0000259" key="7">
    <source>
        <dbReference type="Pfam" id="PF12038"/>
    </source>
</evidence>
<evidence type="ECO:0000313" key="9">
    <source>
        <dbReference type="Proteomes" id="UP000636888"/>
    </source>
</evidence>
<sequence>MRIALVEPYFTGSHAAWATEYARRSGHHVDLLTLPGRNWKWRMHGGAVSLAAQFLALPQTPDLILATDMLDLATFLALTRQRSAGCPVAVYFHENQLTYPWSPGDPDPGKDRDLHYAFINYTTALAADAVLFNSAYHRSAFLDALPGFLGRFPDAVERGTVAAIAAKSRVLPLGLDLKKLDSFRPAVAEAAGEAPLVIWNHRWEYDKDPETFFYALFELADQGIDFRLAVLGESFGRVPPIFKTARERLADRVVQWGYLKGFGDYARWLWRGDVLPVTSRQEFFGASVVQAMYCGCTPLLPDRLSYPEHLPEPRSTWLYEEGTTYRERLRSLLVAGRKAAASVEQTVTRYDWGTLAPVYDELLASLAGKGDRDLRFPPLTPRSEV</sequence>
<evidence type="ECO:0000256" key="1">
    <source>
        <dbReference type="ARBA" id="ARBA00009481"/>
    </source>
</evidence>
<comment type="caution">
    <text evidence="8">The sequence shown here is derived from an EMBL/GenBank/DDBJ whole genome shotgun (WGS) entry which is preliminary data.</text>
</comment>
<evidence type="ECO:0000256" key="3">
    <source>
        <dbReference type="ARBA" id="ARBA00022679"/>
    </source>
</evidence>
<dbReference type="InterPro" id="IPR051862">
    <property type="entry name" value="GT-like_domain_containing_1"/>
</dbReference>
<keyword evidence="9" id="KW-1185">Reference proteome</keyword>
<reference evidence="8" key="1">
    <citation type="submission" date="2020-12" db="EMBL/GenBank/DDBJ databases">
        <title>Geomonas sp. Red875, isolated from river sediment.</title>
        <authorList>
            <person name="Xu Z."/>
            <person name="Zhang Z."/>
            <person name="Masuda Y."/>
            <person name="Itoh H."/>
            <person name="Senoo K."/>
        </authorList>
    </citation>
    <scope>NUCLEOTIDE SEQUENCE</scope>
    <source>
        <strain evidence="8">Red875</strain>
    </source>
</reference>
<dbReference type="RefSeq" id="WP_199382378.1">
    <property type="nucleotide sequence ID" value="NZ_JAEMHM010000002.1"/>
</dbReference>
<evidence type="ECO:0000256" key="2">
    <source>
        <dbReference type="ARBA" id="ARBA00022676"/>
    </source>
</evidence>
<dbReference type="Pfam" id="PF12038">
    <property type="entry name" value="QTMAN_N"/>
    <property type="match status" value="1"/>
</dbReference>
<dbReference type="GO" id="GO:0016438">
    <property type="term" value="F:tRNA-queuosine(34) beta-mannosyltransferase activity"/>
    <property type="evidence" value="ECO:0007669"/>
    <property type="project" value="UniProtKB-EC"/>
</dbReference>
<dbReference type="SUPFAM" id="SSF53756">
    <property type="entry name" value="UDP-Glycosyltransferase/glycogen phosphorylase"/>
    <property type="match status" value="1"/>
</dbReference>
<comment type="catalytic activity">
    <reaction evidence="6">
        <text>queuosine(34) in tRNA(Asp) + GDP-alpha-D-mannose = O-4''-alpha-D-mannosylqueuosine(34) in tRNA(Asp) + GDP + H(+)</text>
        <dbReference type="Rhea" id="RHEA:12885"/>
        <dbReference type="Rhea" id="RHEA-COMP:18572"/>
        <dbReference type="Rhea" id="RHEA-COMP:18581"/>
        <dbReference type="ChEBI" id="CHEBI:15378"/>
        <dbReference type="ChEBI" id="CHEBI:57527"/>
        <dbReference type="ChEBI" id="CHEBI:58189"/>
        <dbReference type="ChEBI" id="CHEBI:194431"/>
        <dbReference type="ChEBI" id="CHEBI:194442"/>
        <dbReference type="EC" id="2.4.1.110"/>
    </reaction>
    <physiologicalReaction direction="left-to-right" evidence="6">
        <dbReference type="Rhea" id="RHEA:12886"/>
    </physiologicalReaction>
</comment>